<evidence type="ECO:0000313" key="14">
    <source>
        <dbReference type="EMBL" id="KAI3438010.1"/>
    </source>
</evidence>
<feature type="domain" description="RING-type" evidence="13">
    <location>
        <begin position="356"/>
        <end position="396"/>
    </location>
</feature>
<evidence type="ECO:0000256" key="3">
    <source>
        <dbReference type="ARBA" id="ARBA00022679"/>
    </source>
</evidence>
<evidence type="ECO:0000256" key="7">
    <source>
        <dbReference type="ARBA" id="ARBA00022786"/>
    </source>
</evidence>
<evidence type="ECO:0000256" key="12">
    <source>
        <dbReference type="SAM" id="Phobius"/>
    </source>
</evidence>
<protein>
    <recommendedName>
        <fullName evidence="13">RING-type domain-containing protein</fullName>
    </recommendedName>
</protein>
<dbReference type="Proteomes" id="UP001055712">
    <property type="component" value="Unassembled WGS sequence"/>
</dbReference>
<keyword evidence="15" id="KW-1185">Reference proteome</keyword>
<dbReference type="Pfam" id="PF25563">
    <property type="entry name" value="TPR_SYVN1_N"/>
    <property type="match status" value="1"/>
</dbReference>
<accession>A0A9D4Z1N2</accession>
<keyword evidence="4 12" id="KW-0812">Transmembrane</keyword>
<dbReference type="SMART" id="SM00184">
    <property type="entry name" value="RING"/>
    <property type="match status" value="1"/>
</dbReference>
<keyword evidence="10 12" id="KW-0472">Membrane</keyword>
<dbReference type="Pfam" id="PF13639">
    <property type="entry name" value="zf-RING_2"/>
    <property type="match status" value="1"/>
</dbReference>
<dbReference type="GO" id="GO:0005829">
    <property type="term" value="C:cytosol"/>
    <property type="evidence" value="ECO:0007669"/>
    <property type="project" value="TreeGrafter"/>
</dbReference>
<evidence type="ECO:0000256" key="5">
    <source>
        <dbReference type="ARBA" id="ARBA00022723"/>
    </source>
</evidence>
<proteinExistence type="predicted"/>
<dbReference type="Gene3D" id="3.30.40.10">
    <property type="entry name" value="Zinc/RING finger domain, C3HC4 (zinc finger)"/>
    <property type="match status" value="1"/>
</dbReference>
<evidence type="ECO:0000256" key="2">
    <source>
        <dbReference type="ARBA" id="ARBA00004906"/>
    </source>
</evidence>
<keyword evidence="7" id="KW-0833">Ubl conjugation pathway</keyword>
<evidence type="ECO:0000256" key="6">
    <source>
        <dbReference type="ARBA" id="ARBA00022771"/>
    </source>
</evidence>
<evidence type="ECO:0000313" key="15">
    <source>
        <dbReference type="Proteomes" id="UP001055712"/>
    </source>
</evidence>
<evidence type="ECO:0000256" key="9">
    <source>
        <dbReference type="ARBA" id="ARBA00022989"/>
    </source>
</evidence>
<dbReference type="OrthoDB" id="7759664at2759"/>
<evidence type="ECO:0000256" key="1">
    <source>
        <dbReference type="ARBA" id="ARBA00004141"/>
    </source>
</evidence>
<dbReference type="GO" id="GO:0061630">
    <property type="term" value="F:ubiquitin protein ligase activity"/>
    <property type="evidence" value="ECO:0007669"/>
    <property type="project" value="TreeGrafter"/>
</dbReference>
<dbReference type="GO" id="GO:0000151">
    <property type="term" value="C:ubiquitin ligase complex"/>
    <property type="evidence" value="ECO:0007669"/>
    <property type="project" value="TreeGrafter"/>
</dbReference>
<evidence type="ECO:0000256" key="11">
    <source>
        <dbReference type="PROSITE-ProRule" id="PRU00175"/>
    </source>
</evidence>
<keyword evidence="6 11" id="KW-0863">Zinc-finger</keyword>
<keyword evidence="5" id="KW-0479">Metal-binding</keyword>
<dbReference type="EMBL" id="SIDB01000001">
    <property type="protein sequence ID" value="KAI3438010.1"/>
    <property type="molecule type" value="Genomic_DNA"/>
</dbReference>
<evidence type="ECO:0000256" key="10">
    <source>
        <dbReference type="ARBA" id="ARBA00023136"/>
    </source>
</evidence>
<comment type="caution">
    <text evidence="14">The sequence shown here is derived from an EMBL/GenBank/DDBJ whole genome shotgun (WGS) entry which is preliminary data.</text>
</comment>
<dbReference type="InterPro" id="IPR001841">
    <property type="entry name" value="Znf_RING"/>
</dbReference>
<dbReference type="AlphaFoldDB" id="A0A9D4Z1N2"/>
<dbReference type="GO" id="GO:0008270">
    <property type="term" value="F:zinc ion binding"/>
    <property type="evidence" value="ECO:0007669"/>
    <property type="project" value="UniProtKB-KW"/>
</dbReference>
<dbReference type="PANTHER" id="PTHR15067:SF4">
    <property type="entry name" value="E3 UBIQUITIN-PROTEIN LIGASE RNF8"/>
    <property type="match status" value="1"/>
</dbReference>
<dbReference type="PROSITE" id="PS50089">
    <property type="entry name" value="ZF_RING_2"/>
    <property type="match status" value="1"/>
</dbReference>
<name>A0A9D4Z1N2_CHLVU</name>
<dbReference type="GO" id="GO:0016567">
    <property type="term" value="P:protein ubiquitination"/>
    <property type="evidence" value="ECO:0007669"/>
    <property type="project" value="TreeGrafter"/>
</dbReference>
<gene>
    <name evidence="14" type="ORF">D9Q98_000453</name>
</gene>
<dbReference type="GO" id="GO:0006511">
    <property type="term" value="P:ubiquitin-dependent protein catabolic process"/>
    <property type="evidence" value="ECO:0007669"/>
    <property type="project" value="TreeGrafter"/>
</dbReference>
<dbReference type="PANTHER" id="PTHR15067">
    <property type="entry name" value="E3 UBIQUITIN-PROTEIN LIGASE RNF8"/>
    <property type="match status" value="1"/>
</dbReference>
<comment type="subcellular location">
    <subcellularLocation>
        <location evidence="1">Membrane</location>
        <topology evidence="1">Multi-pass membrane protein</topology>
    </subcellularLocation>
</comment>
<dbReference type="InterPro" id="IPR013083">
    <property type="entry name" value="Znf_RING/FYVE/PHD"/>
</dbReference>
<keyword evidence="9 12" id="KW-1133">Transmembrane helix</keyword>
<dbReference type="InterPro" id="IPR057992">
    <property type="entry name" value="TPR_SYVN1_N"/>
</dbReference>
<dbReference type="SUPFAM" id="SSF57850">
    <property type="entry name" value="RING/U-box"/>
    <property type="match status" value="1"/>
</dbReference>
<reference evidence="14" key="1">
    <citation type="journal article" date="2019" name="Plant J.">
        <title>Chlorella vulgaris genome assembly and annotation reveals the molecular basis for metabolic acclimation to high light conditions.</title>
        <authorList>
            <person name="Cecchin M."/>
            <person name="Marcolungo L."/>
            <person name="Rossato M."/>
            <person name="Girolomoni L."/>
            <person name="Cosentino E."/>
            <person name="Cuine S."/>
            <person name="Li-Beisson Y."/>
            <person name="Delledonne M."/>
            <person name="Ballottari M."/>
        </authorList>
    </citation>
    <scope>NUCLEOTIDE SEQUENCE</scope>
    <source>
        <strain evidence="14">211/11P</strain>
    </source>
</reference>
<feature type="transmembrane region" description="Helical" evidence="12">
    <location>
        <begin position="88"/>
        <end position="107"/>
    </location>
</feature>
<keyword evidence="3" id="KW-0808">Transferase</keyword>
<reference evidence="14" key="2">
    <citation type="submission" date="2020-11" db="EMBL/GenBank/DDBJ databases">
        <authorList>
            <person name="Cecchin M."/>
            <person name="Marcolungo L."/>
            <person name="Rossato M."/>
            <person name="Girolomoni L."/>
            <person name="Cosentino E."/>
            <person name="Cuine S."/>
            <person name="Li-Beisson Y."/>
            <person name="Delledonne M."/>
            <person name="Ballottari M."/>
        </authorList>
    </citation>
    <scope>NUCLEOTIDE SEQUENCE</scope>
    <source>
        <strain evidence="14">211/11P</strain>
        <tissue evidence="14">Whole cell</tissue>
    </source>
</reference>
<sequence length="481" mass="52306">MLMQHVSERSSSRLMLVEPDPMPPPCVVLALYTCLSSVGVYSQLAASKEGQDEAAKLLHLATSGHDFDASSAKRLALTVLEAVLQTQLGVFFAANFAAGFYATFFLITKTLFLGQLTASESAQLAERLLKLAVLKAAFLLVVQSPGFGSMLEWLAWCAVSCWFSLFCKLASLRGDALLSSPSATLAQHARTLLLLGGILAQEASWVAEFLQNAHGMRGRSLSMALLWLFDAAFVAVDAAFALVKYACQAAAHYRAMQGEAHGEDQESWCGGTSLVYSLDLASDLSLACLTLGHYLHLWWLHGLQLQLIDLVLLLDMRLLVGFIQRRLRRHNTYRRLHHQLCHAFEDAGPQAAVGTCCICLEAMKAGKLLPCGHIMHLSCLCTWLQQSSQGTCPMCRAGLDIHPQPQPLSRFRTWAWHSPHTPRTLDFVQPSNESVSLPGACPAVPLPAGKPISRSAARPYTRLQARLAKAAATADAGNVSV</sequence>
<evidence type="ECO:0000256" key="4">
    <source>
        <dbReference type="ARBA" id="ARBA00022692"/>
    </source>
</evidence>
<comment type="pathway">
    <text evidence="2">Protein modification; protein ubiquitination.</text>
</comment>
<evidence type="ECO:0000256" key="8">
    <source>
        <dbReference type="ARBA" id="ARBA00022833"/>
    </source>
</evidence>
<evidence type="ECO:0000259" key="13">
    <source>
        <dbReference type="PROSITE" id="PS50089"/>
    </source>
</evidence>
<keyword evidence="8" id="KW-0862">Zinc</keyword>
<organism evidence="14 15">
    <name type="scientific">Chlorella vulgaris</name>
    <name type="common">Green alga</name>
    <dbReference type="NCBI Taxonomy" id="3077"/>
    <lineage>
        <taxon>Eukaryota</taxon>
        <taxon>Viridiplantae</taxon>
        <taxon>Chlorophyta</taxon>
        <taxon>core chlorophytes</taxon>
        <taxon>Trebouxiophyceae</taxon>
        <taxon>Chlorellales</taxon>
        <taxon>Chlorellaceae</taxon>
        <taxon>Chlorella clade</taxon>
        <taxon>Chlorella</taxon>
    </lineage>
</organism>